<protein>
    <submittedName>
        <fullName evidence="8">HTH-type transcriptional regulator SgrR</fullName>
    </submittedName>
</protein>
<dbReference type="Proteomes" id="UP000859505">
    <property type="component" value="Unassembled WGS sequence"/>
</dbReference>
<gene>
    <name evidence="8" type="primary">sgrR</name>
    <name evidence="8" type="ORF">JAJ28_003416</name>
</gene>
<keyword evidence="4" id="KW-0010">Activator</keyword>
<dbReference type="PANTHER" id="PTHR30290:SF72">
    <property type="entry name" value="HTH-TYPE TRANSCRIPTIONAL REGULATOR SGRR"/>
    <property type="match status" value="1"/>
</dbReference>
<evidence type="ECO:0000256" key="3">
    <source>
        <dbReference type="ARBA" id="ARBA00023125"/>
    </source>
</evidence>
<dbReference type="GO" id="GO:0003677">
    <property type="term" value="F:DNA binding"/>
    <property type="evidence" value="ECO:0007669"/>
    <property type="project" value="UniProtKB-KW"/>
</dbReference>
<dbReference type="GO" id="GO:0015833">
    <property type="term" value="P:peptide transport"/>
    <property type="evidence" value="ECO:0007669"/>
    <property type="project" value="TreeGrafter"/>
</dbReference>
<evidence type="ECO:0000256" key="5">
    <source>
        <dbReference type="ARBA" id="ARBA00023163"/>
    </source>
</evidence>
<dbReference type="AlphaFoldDB" id="A0AAD3UD79"/>
<keyword evidence="1" id="KW-0678">Repressor</keyword>
<dbReference type="Pfam" id="PF00496">
    <property type="entry name" value="SBP_bac_5"/>
    <property type="match status" value="1"/>
</dbReference>
<dbReference type="Pfam" id="PF12793">
    <property type="entry name" value="SgrR_N"/>
    <property type="match status" value="1"/>
</dbReference>
<evidence type="ECO:0000256" key="2">
    <source>
        <dbReference type="ARBA" id="ARBA00023015"/>
    </source>
</evidence>
<comment type="caution">
    <text evidence="8">The sequence shown here is derived from an EMBL/GenBank/DDBJ whole genome shotgun (WGS) entry which is preliminary data.</text>
</comment>
<reference evidence="8" key="1">
    <citation type="journal article" date="2018" name="Genome Biol.">
        <title>SKESA: strategic k-mer extension for scrupulous assemblies.</title>
        <authorList>
            <person name="Souvorov A."/>
            <person name="Agarwala R."/>
            <person name="Lipman D.J."/>
        </authorList>
    </citation>
    <scope>NUCLEOTIDE SEQUENCE</scope>
    <source>
        <strain evidence="8">OLC2673_Aeromonas</strain>
    </source>
</reference>
<organism evidence="8 9">
    <name type="scientific">Aeromonas hydrophila</name>
    <dbReference type="NCBI Taxonomy" id="644"/>
    <lineage>
        <taxon>Bacteria</taxon>
        <taxon>Pseudomonadati</taxon>
        <taxon>Pseudomonadota</taxon>
        <taxon>Gammaproteobacteria</taxon>
        <taxon>Aeromonadales</taxon>
        <taxon>Aeromonadaceae</taxon>
        <taxon>Aeromonas</taxon>
    </lineage>
</organism>
<dbReference type="InterPro" id="IPR025370">
    <property type="entry name" value="SgrR_HTH_N"/>
</dbReference>
<dbReference type="PANTHER" id="PTHR30290">
    <property type="entry name" value="PERIPLASMIC BINDING COMPONENT OF ABC TRANSPORTER"/>
    <property type="match status" value="1"/>
</dbReference>
<dbReference type="SUPFAM" id="SSF53850">
    <property type="entry name" value="Periplasmic binding protein-like II"/>
    <property type="match status" value="1"/>
</dbReference>
<keyword evidence="5" id="KW-0804">Transcription</keyword>
<evidence type="ECO:0000256" key="1">
    <source>
        <dbReference type="ARBA" id="ARBA00022491"/>
    </source>
</evidence>
<dbReference type="CDD" id="cd08507">
    <property type="entry name" value="PBP2_SgrR_like"/>
    <property type="match status" value="1"/>
</dbReference>
<proteinExistence type="predicted"/>
<feature type="domain" description="Transcriptional regulator SgrR N-terminal HTH" evidence="7">
    <location>
        <begin position="15"/>
        <end position="129"/>
    </location>
</feature>
<evidence type="ECO:0000259" key="7">
    <source>
        <dbReference type="Pfam" id="PF12793"/>
    </source>
</evidence>
<dbReference type="GO" id="GO:1904680">
    <property type="term" value="F:peptide transmembrane transporter activity"/>
    <property type="evidence" value="ECO:0007669"/>
    <property type="project" value="TreeGrafter"/>
</dbReference>
<dbReference type="InterPro" id="IPR023767">
    <property type="entry name" value="Tscrpt_reg_SgrR"/>
</dbReference>
<evidence type="ECO:0000313" key="8">
    <source>
        <dbReference type="EMBL" id="HAT6345643.1"/>
    </source>
</evidence>
<dbReference type="Gene3D" id="3.40.190.10">
    <property type="entry name" value="Periplasmic binding protein-like II"/>
    <property type="match status" value="1"/>
</dbReference>
<dbReference type="InterPro" id="IPR039424">
    <property type="entry name" value="SBP_5"/>
</dbReference>
<sequence length="587" mass="67046">MTFSNRISSFMPTSRLYQQFQRLAQQLGCDEREISLAEVADLLCCTPRNARLLLRRMQDQGWLSWAAEAGRGRRSRLTLLDNQESLTRRRLRDLLSQGQLAQAVRLAEDRLDLLTPLLIEQLGQATREGRQILRVPYYRPLPRLLPTGPLRRSEIHLSRQIFNGLTRRNEENGEIEGDLAHHWECLGLCHWRFYLRPAVRFHHGRELVVEDVVESLLALRDRPLFAHLARLESPWPRTLDLHLDSPDPLLPQLLAEPVAAILPRELKEEAGFALQPVGTGPYRVTANDPLQLCLEAFDDYFGLRALLDEIDIWMLPELAERLESHLQLGRDSPELGTMRGESELESGCYFLLQDDRSASLQDPALRQWLAGLLNPIALMARVAPELQRGWTSALGLLPHWREAQPAPLPMPEQLPRRLVLACFNQHLEFNECANAMSSLLAEQGIRLEVRTLDYGRWVSGADEDVDLWLGTLNLEHEHAFAPYAWLQGTPLLRKVWGSQQRLWQGLTQWRASSEEPGPRVLLASVQQQGWFVPLFHHWLELESRVGVHGVRMTALGWFDFRSAWLRPELAVGAGDTTGELESKGGPR</sequence>
<keyword evidence="3" id="KW-0238">DNA-binding</keyword>
<reference evidence="8" key="2">
    <citation type="submission" date="2020-01" db="EMBL/GenBank/DDBJ databases">
        <authorList>
            <consortium name="NCBI Pathogen Detection Project"/>
        </authorList>
    </citation>
    <scope>NUCLEOTIDE SEQUENCE</scope>
    <source>
        <strain evidence="8">OLC2673_Aeromonas</strain>
    </source>
</reference>
<dbReference type="InterPro" id="IPR000914">
    <property type="entry name" value="SBP_5_dom"/>
</dbReference>
<accession>A0AAD3UD79</accession>
<dbReference type="EMBL" id="DACTUL010000031">
    <property type="protein sequence ID" value="HAT6345643.1"/>
    <property type="molecule type" value="Genomic_DNA"/>
</dbReference>
<evidence type="ECO:0000313" key="9">
    <source>
        <dbReference type="Proteomes" id="UP000859505"/>
    </source>
</evidence>
<feature type="domain" description="Solute-binding protein family 5" evidence="6">
    <location>
        <begin position="175"/>
        <end position="322"/>
    </location>
</feature>
<keyword evidence="2" id="KW-0805">Transcription regulation</keyword>
<dbReference type="NCBIfam" id="NF010149">
    <property type="entry name" value="PRK13626.1"/>
    <property type="match status" value="1"/>
</dbReference>
<evidence type="ECO:0000256" key="4">
    <source>
        <dbReference type="ARBA" id="ARBA00023159"/>
    </source>
</evidence>
<evidence type="ECO:0000259" key="6">
    <source>
        <dbReference type="Pfam" id="PF00496"/>
    </source>
</evidence>
<name>A0AAD3UD79_AERHY</name>